<dbReference type="EMBL" id="DTBZ01000076">
    <property type="protein sequence ID" value="HGQ18027.1"/>
    <property type="molecule type" value="Genomic_DNA"/>
</dbReference>
<organism evidence="1">
    <name type="scientific">Ignisphaera aggregans</name>
    <dbReference type="NCBI Taxonomy" id="334771"/>
    <lineage>
        <taxon>Archaea</taxon>
        <taxon>Thermoproteota</taxon>
        <taxon>Thermoprotei</taxon>
        <taxon>Desulfurococcales</taxon>
        <taxon>Desulfurococcaceae</taxon>
        <taxon>Ignisphaera</taxon>
    </lineage>
</organism>
<evidence type="ECO:0000313" key="1">
    <source>
        <dbReference type="EMBL" id="HGN36566.1"/>
    </source>
</evidence>
<sequence>MSDRGRAGGKRLIPISEDLFDRLLRVSIKVGANPRDLFESIVSRVLDILEYDPELSTAIESLDAYRDLLRISGILLPRTAVYKLLNILDESHIDDIVAELKNSCRWFARMNIIKRGGDPRELKLMLSLWFPDAIVDVMAVDSTKLKIVVSHSNGGQKIIRIIREISIELLKSLGAELESIDEKEEVISITVKHRWTS</sequence>
<gene>
    <name evidence="1" type="ORF">ENT87_03335</name>
    <name evidence="2" type="ORF">ENU30_03470</name>
</gene>
<proteinExistence type="predicted"/>
<comment type="caution">
    <text evidence="1">The sequence shown here is derived from an EMBL/GenBank/DDBJ whole genome shotgun (WGS) entry which is preliminary data.</text>
</comment>
<reference evidence="1" key="1">
    <citation type="journal article" date="2020" name="mSystems">
        <title>Genome- and Community-Level Interaction Insights into Carbon Utilization and Element Cycling Functions of Hydrothermarchaeota in Hydrothermal Sediment.</title>
        <authorList>
            <person name="Zhou Z."/>
            <person name="Liu Y."/>
            <person name="Xu W."/>
            <person name="Pan J."/>
            <person name="Luo Z.H."/>
            <person name="Li M."/>
        </authorList>
    </citation>
    <scope>NUCLEOTIDE SEQUENCE [LARGE SCALE GENOMIC DNA]</scope>
    <source>
        <strain evidence="1">SpSt-618</strain>
        <strain evidence="2">SpSt-657</strain>
    </source>
</reference>
<accession>A0A7J3I6Y1</accession>
<dbReference type="AlphaFoldDB" id="A0A7J3I6Y1"/>
<dbReference type="EMBL" id="DTAI01000093">
    <property type="protein sequence ID" value="HGN36566.1"/>
    <property type="molecule type" value="Genomic_DNA"/>
</dbReference>
<evidence type="ECO:0000313" key="2">
    <source>
        <dbReference type="EMBL" id="HGQ18027.1"/>
    </source>
</evidence>
<protein>
    <submittedName>
        <fullName evidence="1">Uncharacterized protein</fullName>
    </submittedName>
</protein>
<name>A0A7J3I6Y1_9CREN</name>